<reference evidence="3" key="1">
    <citation type="submission" date="2020-07" db="EMBL/GenBank/DDBJ databases">
        <title>Huge and variable diversity of episymbiotic CPR bacteria and DPANN archaea in groundwater ecosystems.</title>
        <authorList>
            <person name="He C.Y."/>
            <person name="Keren R."/>
            <person name="Whittaker M."/>
            <person name="Farag I.F."/>
            <person name="Doudna J."/>
            <person name="Cate J.H.D."/>
            <person name="Banfield J.F."/>
        </authorList>
    </citation>
    <scope>NUCLEOTIDE SEQUENCE</scope>
    <source>
        <strain evidence="3">NC_groundwater_580_Pr5_B-0.1um_64_19</strain>
    </source>
</reference>
<accession>A0A932A7J2</accession>
<feature type="transmembrane region" description="Helical" evidence="1">
    <location>
        <begin position="396"/>
        <end position="418"/>
    </location>
</feature>
<dbReference type="Pfam" id="PF07786">
    <property type="entry name" value="HGSNAT_cat"/>
    <property type="match status" value="1"/>
</dbReference>
<feature type="transmembrane region" description="Helical" evidence="1">
    <location>
        <begin position="310"/>
        <end position="328"/>
    </location>
</feature>
<feature type="transmembrane region" description="Helical" evidence="1">
    <location>
        <begin position="354"/>
        <end position="376"/>
    </location>
</feature>
<organism evidence="3 4">
    <name type="scientific">Candidatus Korobacter versatilis</name>
    <dbReference type="NCBI Taxonomy" id="658062"/>
    <lineage>
        <taxon>Bacteria</taxon>
        <taxon>Pseudomonadati</taxon>
        <taxon>Acidobacteriota</taxon>
        <taxon>Terriglobia</taxon>
        <taxon>Terriglobales</taxon>
        <taxon>Candidatus Korobacteraceae</taxon>
        <taxon>Candidatus Korobacter</taxon>
    </lineage>
</organism>
<dbReference type="PANTHER" id="PTHR40407">
    <property type="entry name" value="MEMBRANE PROTEIN-LIKE PROTEIN"/>
    <property type="match status" value="1"/>
</dbReference>
<protein>
    <submittedName>
        <fullName evidence="3">DUF1624 domain-containing protein</fullName>
    </submittedName>
</protein>
<keyword evidence="1" id="KW-1133">Transmembrane helix</keyword>
<dbReference type="AlphaFoldDB" id="A0A932A7J2"/>
<name>A0A932A7J2_9BACT</name>
<dbReference type="EMBL" id="JACPNR010000006">
    <property type="protein sequence ID" value="MBI2678155.1"/>
    <property type="molecule type" value="Genomic_DNA"/>
</dbReference>
<dbReference type="PANTHER" id="PTHR40407:SF1">
    <property type="entry name" value="HEPARAN-ALPHA-GLUCOSAMINIDE N-ACETYLTRANSFERASE CATALYTIC DOMAIN-CONTAINING PROTEIN"/>
    <property type="match status" value="1"/>
</dbReference>
<evidence type="ECO:0000256" key="1">
    <source>
        <dbReference type="SAM" id="Phobius"/>
    </source>
</evidence>
<feature type="transmembrane region" description="Helical" evidence="1">
    <location>
        <begin position="250"/>
        <end position="268"/>
    </location>
</feature>
<sequence>MSTPPNPPIPHARTIHAPGPIAPAKLRLDSVDILRGVIMVVMALDHVRDFFSHLRFAPEDVTQTWLALWLTRWVTHFCAPGFFFLAGTGAFLSYARGKSKAQISRFLWTRGLWLVFLECTVVGFAWTFIFPFPWGGVLWALGWSMVANAAIVRLPTKWIAAIGGVMVLGHNLLDKFQPTGWGNVPWYWVVSHAPGFIPLPRPTGVDLPIPQGAPFGVFILYPLIPWIGVMALGFAFGEVLRRPPAERQRWMLRAGALMTAAFVVLRAFNLYGNPPHLFTVGPQVDSSFHLQPTLAQSFILFTDVEKYPPSLQFLLMTLGPALIAMALFDKLRIHGPGLVNAVARFFVVFGRVPMFYYVLHLYLIHLMAIAAAIAFGQPHQHLWRGGFMLGGAPPGYGFNLPFIYLMWFVTIFLLYFPCKWFMGVKQRRHDWWLSYI</sequence>
<dbReference type="InterPro" id="IPR012429">
    <property type="entry name" value="HGSNAT_cat"/>
</dbReference>
<feature type="transmembrane region" description="Helical" evidence="1">
    <location>
        <begin position="107"/>
        <end position="126"/>
    </location>
</feature>
<keyword evidence="1" id="KW-0812">Transmembrane</keyword>
<evidence type="ECO:0000313" key="3">
    <source>
        <dbReference type="EMBL" id="MBI2678155.1"/>
    </source>
</evidence>
<gene>
    <name evidence="3" type="ORF">HYX28_05195</name>
</gene>
<evidence type="ECO:0000313" key="4">
    <source>
        <dbReference type="Proteomes" id="UP000779809"/>
    </source>
</evidence>
<evidence type="ECO:0000259" key="2">
    <source>
        <dbReference type="Pfam" id="PF07786"/>
    </source>
</evidence>
<proteinExistence type="predicted"/>
<dbReference type="Proteomes" id="UP000779809">
    <property type="component" value="Unassembled WGS sequence"/>
</dbReference>
<feature type="transmembrane region" description="Helical" evidence="1">
    <location>
        <begin position="215"/>
        <end position="238"/>
    </location>
</feature>
<comment type="caution">
    <text evidence="3">The sequence shown here is derived from an EMBL/GenBank/DDBJ whole genome shotgun (WGS) entry which is preliminary data.</text>
</comment>
<keyword evidence="1" id="KW-0472">Membrane</keyword>
<feature type="domain" description="Heparan-alpha-glucosaminide N-acetyltransferase catalytic" evidence="2">
    <location>
        <begin position="27"/>
        <end position="250"/>
    </location>
</feature>
<feature type="transmembrane region" description="Helical" evidence="1">
    <location>
        <begin position="73"/>
        <end position="95"/>
    </location>
</feature>